<keyword evidence="2 5" id="KW-0808">Transferase</keyword>
<evidence type="ECO:0000313" key="6">
    <source>
        <dbReference type="Proteomes" id="UP000244817"/>
    </source>
</evidence>
<dbReference type="RefSeq" id="WP_108639896.1">
    <property type="nucleotide sequence ID" value="NZ_QCYG01000002.1"/>
</dbReference>
<dbReference type="CDD" id="cd11715">
    <property type="entry name" value="THUMP_AdoMetMT"/>
    <property type="match status" value="1"/>
</dbReference>
<protein>
    <submittedName>
        <fullName evidence="5">RNA methyltransferase</fullName>
    </submittedName>
</protein>
<proteinExistence type="predicted"/>
<evidence type="ECO:0000256" key="2">
    <source>
        <dbReference type="ARBA" id="ARBA00022679"/>
    </source>
</evidence>
<evidence type="ECO:0000259" key="3">
    <source>
        <dbReference type="Pfam" id="PF01170"/>
    </source>
</evidence>
<dbReference type="InterPro" id="IPR000241">
    <property type="entry name" value="RlmKL-like_Mtase"/>
</dbReference>
<keyword evidence="1 5" id="KW-0489">Methyltransferase</keyword>
<dbReference type="Proteomes" id="UP000244817">
    <property type="component" value="Unassembled WGS sequence"/>
</dbReference>
<dbReference type="InterPro" id="IPR029063">
    <property type="entry name" value="SAM-dependent_MTases_sf"/>
</dbReference>
<organism evidence="5 6">
    <name type="scientific">Thalassorhabdomicrobium marinisediminis</name>
    <dbReference type="NCBI Taxonomy" id="2170577"/>
    <lineage>
        <taxon>Bacteria</taxon>
        <taxon>Pseudomonadati</taxon>
        <taxon>Pseudomonadota</taxon>
        <taxon>Alphaproteobacteria</taxon>
        <taxon>Rhodobacterales</taxon>
        <taxon>Paracoccaceae</taxon>
        <taxon>Thalassorhabdomicrobium</taxon>
    </lineage>
</organism>
<dbReference type="GO" id="GO:0003676">
    <property type="term" value="F:nucleic acid binding"/>
    <property type="evidence" value="ECO:0007669"/>
    <property type="project" value="InterPro"/>
</dbReference>
<dbReference type="InterPro" id="IPR002052">
    <property type="entry name" value="DNA_methylase_N6_adenine_CS"/>
</dbReference>
<dbReference type="Pfam" id="PF01170">
    <property type="entry name" value="UPF0020"/>
    <property type="match status" value="1"/>
</dbReference>
<dbReference type="PROSITE" id="PS00092">
    <property type="entry name" value="N6_MTASE"/>
    <property type="match status" value="1"/>
</dbReference>
<dbReference type="Pfam" id="PF22020">
    <property type="entry name" value="RlmL_1st"/>
    <property type="match status" value="1"/>
</dbReference>
<gene>
    <name evidence="5" type="ORF">DC363_04315</name>
</gene>
<dbReference type="SUPFAM" id="SSF53335">
    <property type="entry name" value="S-adenosyl-L-methionine-dependent methyltransferases"/>
    <property type="match status" value="1"/>
</dbReference>
<dbReference type="Gene3D" id="3.30.2130.30">
    <property type="match status" value="1"/>
</dbReference>
<accession>A0A2T7G0A6</accession>
<dbReference type="PANTHER" id="PTHR47313">
    <property type="entry name" value="RIBOSOMAL RNA LARGE SUBUNIT METHYLTRANSFERASE K/L"/>
    <property type="match status" value="1"/>
</dbReference>
<dbReference type="Gene3D" id="3.40.50.150">
    <property type="entry name" value="Vaccinia Virus protein VP39"/>
    <property type="match status" value="1"/>
</dbReference>
<sequence>MDIFLITAPGLETLLAAEAREKGFKVTQTSPGGVTLRGDWPAVWRANLQLRGATRVLARLTSFRALYLSQLEKNVREVDWAAVLPRGADVTVDAVCHKSKIYHAGAAQERVASALAAHGHNADPAGFGLRVRIERDIVTLSLDTSGESLHRRGHKEAVNKAPLRETMAALFLRDAGFKGKEPLFDPMCGSGTFPMEGAEIARRFDPGRGRDFAFQSLPNFDPDAFEAMRSPERAAAFSCYGSDRDQGAIAMSRANAERAGLADVTAFEVKPVGEITPPCDTPGLVIANPPYGGRIGDSTPLLGLYAAFGARLKSAFPGWRAAVVTADAKLAQATGLPFRPAGPVVNHGGIKIRLWQTDPL</sequence>
<evidence type="ECO:0000256" key="1">
    <source>
        <dbReference type="ARBA" id="ARBA00022603"/>
    </source>
</evidence>
<reference evidence="5 6" key="1">
    <citation type="submission" date="2018-04" db="EMBL/GenBank/DDBJ databases">
        <title>Pelagivirga bohaiensis gen. nov., sp. nov., a bacterium isolated from the Bohai Sea.</title>
        <authorList>
            <person name="Ji X."/>
        </authorList>
    </citation>
    <scope>NUCLEOTIDE SEQUENCE [LARGE SCALE GENOMIC DNA]</scope>
    <source>
        <strain evidence="5 6">BH-SD16</strain>
    </source>
</reference>
<dbReference type="EMBL" id="QCYG01000002">
    <property type="protein sequence ID" value="PVA07854.1"/>
    <property type="molecule type" value="Genomic_DNA"/>
</dbReference>
<comment type="caution">
    <text evidence="5">The sequence shown here is derived from an EMBL/GenBank/DDBJ whole genome shotgun (WGS) entry which is preliminary data.</text>
</comment>
<dbReference type="OrthoDB" id="9809404at2"/>
<dbReference type="GO" id="GO:0070043">
    <property type="term" value="F:rRNA (guanine-N7-)-methyltransferase activity"/>
    <property type="evidence" value="ECO:0007669"/>
    <property type="project" value="TreeGrafter"/>
</dbReference>
<dbReference type="GO" id="GO:0008990">
    <property type="term" value="F:rRNA (guanine-N2-)-methyltransferase activity"/>
    <property type="evidence" value="ECO:0007669"/>
    <property type="project" value="TreeGrafter"/>
</dbReference>
<name>A0A2T7G0A6_9RHOB</name>
<evidence type="ECO:0000259" key="4">
    <source>
        <dbReference type="Pfam" id="PF22020"/>
    </source>
</evidence>
<feature type="domain" description="RlmL ferredoxin-like" evidence="4">
    <location>
        <begin position="3"/>
        <end position="57"/>
    </location>
</feature>
<evidence type="ECO:0000313" key="5">
    <source>
        <dbReference type="EMBL" id="PVA07854.1"/>
    </source>
</evidence>
<dbReference type="PANTHER" id="PTHR47313:SF1">
    <property type="entry name" value="RIBOSOMAL RNA LARGE SUBUNIT METHYLTRANSFERASE K_L"/>
    <property type="match status" value="1"/>
</dbReference>
<dbReference type="InterPro" id="IPR054170">
    <property type="entry name" value="RlmL_1st"/>
</dbReference>
<dbReference type="AlphaFoldDB" id="A0A2T7G0A6"/>
<feature type="domain" description="Ribosomal RNA large subunit methyltransferase K/L-like methyltransferase" evidence="3">
    <location>
        <begin position="152"/>
        <end position="333"/>
    </location>
</feature>
<keyword evidence="6" id="KW-1185">Reference proteome</keyword>